<dbReference type="PANTHER" id="PTHR21461:SF52">
    <property type="entry name" value="GLYCOSYLTRANSFERASE FAMILY 92 PROTEIN"/>
    <property type="match status" value="1"/>
</dbReference>
<evidence type="ECO:0000313" key="10">
    <source>
        <dbReference type="Proteomes" id="UP000822369"/>
    </source>
</evidence>
<evidence type="ECO:0000256" key="5">
    <source>
        <dbReference type="ARBA" id="ARBA00022692"/>
    </source>
</evidence>
<organism evidence="9 10">
    <name type="scientific">Nothobranchius furzeri</name>
    <name type="common">Turquoise killifish</name>
    <dbReference type="NCBI Taxonomy" id="105023"/>
    <lineage>
        <taxon>Eukaryota</taxon>
        <taxon>Metazoa</taxon>
        <taxon>Chordata</taxon>
        <taxon>Craniata</taxon>
        <taxon>Vertebrata</taxon>
        <taxon>Euteleostomi</taxon>
        <taxon>Actinopterygii</taxon>
        <taxon>Neopterygii</taxon>
        <taxon>Teleostei</taxon>
        <taxon>Neoteleostei</taxon>
        <taxon>Acanthomorphata</taxon>
        <taxon>Ovalentaria</taxon>
        <taxon>Atherinomorphae</taxon>
        <taxon>Cyprinodontiformes</taxon>
        <taxon>Nothobranchiidae</taxon>
        <taxon>Nothobranchius</taxon>
    </lineage>
</organism>
<keyword evidence="4 8" id="KW-0808">Transferase</keyword>
<dbReference type="PANTHER" id="PTHR21461">
    <property type="entry name" value="GLYCOSYLTRANSFERASE FAMILY 92 PROTEIN"/>
    <property type="match status" value="1"/>
</dbReference>
<dbReference type="AlphaFoldDB" id="A0A9D2YE05"/>
<evidence type="ECO:0000313" key="9">
    <source>
        <dbReference type="EMBL" id="KAF7218327.1"/>
    </source>
</evidence>
<dbReference type="OrthoDB" id="2526284at2759"/>
<dbReference type="OMA" id="NCAWVDR"/>
<dbReference type="InterPro" id="IPR008166">
    <property type="entry name" value="Glyco_transf_92"/>
</dbReference>
<dbReference type="Pfam" id="PF01697">
    <property type="entry name" value="Glyco_transf_92"/>
    <property type="match status" value="1"/>
</dbReference>
<comment type="caution">
    <text evidence="9">The sequence shown here is derived from an EMBL/GenBank/DDBJ whole genome shotgun (WGS) entry which is preliminary data.</text>
</comment>
<comment type="similarity">
    <text evidence="2 8">Belongs to the glycosyltransferase 92 family.</text>
</comment>
<name>A0A9D2YE05_NOTFU</name>
<reference evidence="9" key="1">
    <citation type="submission" date="2020-03" db="EMBL/GenBank/DDBJ databases">
        <title>Intra-Species Differences in Population Size shape Life History and Genome Evolution.</title>
        <authorList>
            <person name="Willemsen D."/>
            <person name="Cui R."/>
            <person name="Valenzano D.R."/>
        </authorList>
    </citation>
    <scope>NUCLEOTIDE SEQUENCE</scope>
    <source>
        <strain evidence="9">GRZ</strain>
        <tissue evidence="9">Whole</tissue>
    </source>
</reference>
<sequence length="465" mass="53106">MELPSWKKVKWWKYVFIPVLLLLPWIYRFYWNVSPLKLPPHKGATRVPELPGRAKHPAGSTVLRGEPASLVRVRGTKTLLISAYLEHQTNKKKVRVISIALRSEKAAFRCHLLCRGKLLISDGAIDFHKDHFGFPYGTADIMCPLPPGCETPTNISLTSAGSKPEELDQLGPGFLEIQNQKSVTDSFRYNFTVCFSAMYNFTNVLQLVQSLEMLQLLGVNRVVLYKTNCSADTQRVLDSYTEKGLVEVIPWSLSKYLNVSRRAFPNKSPGDLHYFGQIAALNDFLYRYRYRSRYVALHDVDELILPQSVDRWLELLPLLEKTLGADKCYQFENHWFPVEFELPPPKSQTLPRQDQWKNISGVNILTHLYREPPPTKPTFNNFKIIVNPRAVSRVTVHGALNSVKGCVWVDRNVAHMYHVRSRAVANLNPKTLIYDGRLLDYSTRLTSAVNRKLRESGLLPGNGTN</sequence>
<evidence type="ECO:0000256" key="3">
    <source>
        <dbReference type="ARBA" id="ARBA00022676"/>
    </source>
</evidence>
<keyword evidence="3 8" id="KW-0328">Glycosyltransferase</keyword>
<evidence type="ECO:0000256" key="1">
    <source>
        <dbReference type="ARBA" id="ARBA00004167"/>
    </source>
</evidence>
<comment type="subcellular location">
    <subcellularLocation>
        <location evidence="1">Membrane</location>
        <topology evidence="1">Single-pass membrane protein</topology>
    </subcellularLocation>
</comment>
<evidence type="ECO:0000256" key="8">
    <source>
        <dbReference type="RuleBase" id="RU366017"/>
    </source>
</evidence>
<keyword evidence="7 8" id="KW-0472">Membrane</keyword>
<dbReference type="EC" id="2.4.1.-" evidence="8"/>
<evidence type="ECO:0000256" key="2">
    <source>
        <dbReference type="ARBA" id="ARBA00007647"/>
    </source>
</evidence>
<proteinExistence type="inferred from homology"/>
<dbReference type="KEGG" id="nfu:107379845"/>
<dbReference type="GO" id="GO:0016020">
    <property type="term" value="C:membrane"/>
    <property type="evidence" value="ECO:0007669"/>
    <property type="project" value="UniProtKB-SubCell"/>
</dbReference>
<dbReference type="Proteomes" id="UP000822369">
    <property type="component" value="Chromosome 7"/>
</dbReference>
<gene>
    <name evidence="9" type="ORF">G4P62_005999</name>
</gene>
<evidence type="ECO:0000256" key="4">
    <source>
        <dbReference type="ARBA" id="ARBA00022679"/>
    </source>
</evidence>
<protein>
    <recommendedName>
        <fullName evidence="8">Glycosyltransferase family 92 protein</fullName>
        <ecNumber evidence="8">2.4.1.-</ecNumber>
    </recommendedName>
</protein>
<dbReference type="GO" id="GO:0005737">
    <property type="term" value="C:cytoplasm"/>
    <property type="evidence" value="ECO:0007669"/>
    <property type="project" value="TreeGrafter"/>
</dbReference>
<dbReference type="EMBL" id="JAAVVJ010000007">
    <property type="protein sequence ID" value="KAF7218327.1"/>
    <property type="molecule type" value="Genomic_DNA"/>
</dbReference>
<dbReference type="GO" id="GO:0016757">
    <property type="term" value="F:glycosyltransferase activity"/>
    <property type="evidence" value="ECO:0007669"/>
    <property type="project" value="UniProtKB-UniRule"/>
</dbReference>
<keyword evidence="5 8" id="KW-0812">Transmembrane</keyword>
<evidence type="ECO:0000256" key="6">
    <source>
        <dbReference type="ARBA" id="ARBA00022989"/>
    </source>
</evidence>
<feature type="transmembrane region" description="Helical" evidence="8">
    <location>
        <begin position="12"/>
        <end position="31"/>
    </location>
</feature>
<keyword evidence="6 8" id="KW-1133">Transmembrane helix</keyword>
<evidence type="ECO:0000256" key="7">
    <source>
        <dbReference type="ARBA" id="ARBA00023136"/>
    </source>
</evidence>
<accession>A0A9D2YE05</accession>